<dbReference type="RefSeq" id="WP_069623390.1">
    <property type="nucleotide sequence ID" value="NZ_LPWD01000113.1"/>
</dbReference>
<feature type="domain" description="CHAT" evidence="1">
    <location>
        <begin position="163"/>
        <end position="320"/>
    </location>
</feature>
<dbReference type="Proteomes" id="UP000095042">
    <property type="component" value="Unassembled WGS sequence"/>
</dbReference>
<name>A0A1E3WC94_9HYPH</name>
<dbReference type="InterPro" id="IPR024983">
    <property type="entry name" value="CHAT_dom"/>
</dbReference>
<dbReference type="Pfam" id="PF12770">
    <property type="entry name" value="CHAT"/>
    <property type="match status" value="1"/>
</dbReference>
<reference evidence="2 3" key="1">
    <citation type="journal article" date="2016" name="Environ. Microbiol.">
        <title>New Methyloceanibacter diversity from North Sea sediments includes methanotroph containing solely the soluble methane monooxygenase.</title>
        <authorList>
            <person name="Vekeman B."/>
            <person name="Kerckhof F.M."/>
            <person name="Cremers G."/>
            <person name="de Vos P."/>
            <person name="Vandamme P."/>
            <person name="Boon N."/>
            <person name="Op den Camp H.J."/>
            <person name="Heylen K."/>
        </authorList>
    </citation>
    <scope>NUCLEOTIDE SEQUENCE [LARGE SCALE GENOMIC DNA]</scope>
    <source>
        <strain evidence="2 3">R-67177</strain>
    </source>
</reference>
<proteinExistence type="predicted"/>
<dbReference type="AlphaFoldDB" id="A0A1E3WC94"/>
<protein>
    <recommendedName>
        <fullName evidence="1">CHAT domain-containing protein</fullName>
    </recommendedName>
</protein>
<keyword evidence="3" id="KW-1185">Reference proteome</keyword>
<dbReference type="EMBL" id="LPWD01000113">
    <property type="protein sequence ID" value="ODS03411.1"/>
    <property type="molecule type" value="Genomic_DNA"/>
</dbReference>
<evidence type="ECO:0000259" key="1">
    <source>
        <dbReference type="Pfam" id="PF12770"/>
    </source>
</evidence>
<dbReference type="OrthoDB" id="8253226at2"/>
<organism evidence="2 3">
    <name type="scientific">Methyloceanibacter marginalis</name>
    <dbReference type="NCBI Taxonomy" id="1774971"/>
    <lineage>
        <taxon>Bacteria</taxon>
        <taxon>Pseudomonadati</taxon>
        <taxon>Pseudomonadota</taxon>
        <taxon>Alphaproteobacteria</taxon>
        <taxon>Hyphomicrobiales</taxon>
        <taxon>Hyphomicrobiaceae</taxon>
        <taxon>Methyloceanibacter</taxon>
    </lineage>
</organism>
<accession>A0A1E3WC94</accession>
<sequence>MNKFQDVFNIHGDHEENIERIVGILGRSRIRLDVFENIYGRGSRPKTVTQIMDKLGLKPADRQLVLNEVNHLAKHGVISKVEIPRSTGRGKENGYGKINYVMANKAEILRKRENPKLLKSTPTKRRPEVSVVVKVPKSVGNRRKVTAKLKVLYLTATPDSQGRLRTDAEVRMVNDAIERAGFRDDVDIKHSPAADGNSLLDGLNRHRPQIVHFSGHGGGKSVWLDDGKVEGSVGQSMDFGLLAETLAATDTPPTLVVLNACDTLDGADVLLDVVDAVIGMSDSISDLGAATFATKFYAALANGQSVSSALKQGKAAMKMAMLEDADLPQLRHRSDVDPKTLVFVGKRKR</sequence>
<gene>
    <name evidence="2" type="ORF">AUC71_00930</name>
</gene>
<evidence type="ECO:0000313" key="2">
    <source>
        <dbReference type="EMBL" id="ODS03411.1"/>
    </source>
</evidence>
<evidence type="ECO:0000313" key="3">
    <source>
        <dbReference type="Proteomes" id="UP000095042"/>
    </source>
</evidence>
<comment type="caution">
    <text evidence="2">The sequence shown here is derived from an EMBL/GenBank/DDBJ whole genome shotgun (WGS) entry which is preliminary data.</text>
</comment>